<sequence length="468" mass="55120">MILKTELYDHQRKVVEKLLKIKVGALYMEMGTGKTRTALELIARRYNVGKVNHVLWLCPCSVRTTIRREIEKHIDGDTSMFTIIGIETLSSSIRANIECRRLVQSKNVYLIVDESNLVKNPKANRTQNIQFLADQCRYKLILNGTPVSRNEADMFAQWKILDWRILGYRSFWSFSQNHVVWDDNVRGRIKDIVNVDYLTKRISPYTYQVRKEECLSLPDKLYRTHYFDLTNEQKELYAYVADELLLGVDEFLPHTIYRLFSGLQGITSGFKVLTKKKLELKPFFKKPEDNPRIDSLLNIIYSFDEKEKVIVFCKYTQEINDIVKILNNEYGEGTAIPFFGGISQKERQLNIERFQYDENVRFFIANKTTAGYGLNLQFCKNIIFYNNDWDFATRSQAEDRVHRIGQNQTVYIFDICAADTLDERILRCLHRKENMVDSFKNFIDKYKSNKKILEEWINGKNIHEQKCS</sequence>
<dbReference type="EMBL" id="JARTLI010000002">
    <property type="protein sequence ID" value="MED5050631.1"/>
    <property type="molecule type" value="Genomic_DNA"/>
</dbReference>
<dbReference type="InterPro" id="IPR001650">
    <property type="entry name" value="Helicase_C-like"/>
</dbReference>
<dbReference type="InterPro" id="IPR006935">
    <property type="entry name" value="Helicase/UvrB_N"/>
</dbReference>
<dbReference type="GO" id="GO:0016787">
    <property type="term" value="F:hydrolase activity"/>
    <property type="evidence" value="ECO:0007669"/>
    <property type="project" value="UniProtKB-KW"/>
</dbReference>
<evidence type="ECO:0000259" key="2">
    <source>
        <dbReference type="PROSITE" id="PS51194"/>
    </source>
</evidence>
<dbReference type="GO" id="GO:0004386">
    <property type="term" value="F:helicase activity"/>
    <property type="evidence" value="ECO:0007669"/>
    <property type="project" value="UniProtKB-KW"/>
</dbReference>
<keyword evidence="3" id="KW-0347">Helicase</keyword>
<proteinExistence type="predicted"/>
<dbReference type="Pfam" id="PF04851">
    <property type="entry name" value="ResIII"/>
    <property type="match status" value="1"/>
</dbReference>
<dbReference type="Pfam" id="PF00176">
    <property type="entry name" value="SNF2-rel_dom"/>
    <property type="match status" value="1"/>
</dbReference>
<evidence type="ECO:0000313" key="3">
    <source>
        <dbReference type="EMBL" id="MED5050631.1"/>
    </source>
</evidence>
<dbReference type="InterPro" id="IPR027417">
    <property type="entry name" value="P-loop_NTPase"/>
</dbReference>
<dbReference type="Proteomes" id="UP001339962">
    <property type="component" value="Unassembled WGS sequence"/>
</dbReference>
<dbReference type="InterPro" id="IPR000330">
    <property type="entry name" value="SNF2_N"/>
</dbReference>
<evidence type="ECO:0000256" key="1">
    <source>
        <dbReference type="ARBA" id="ARBA00022801"/>
    </source>
</evidence>
<feature type="domain" description="Helicase C-terminal" evidence="2">
    <location>
        <begin position="295"/>
        <end position="447"/>
    </location>
</feature>
<dbReference type="PANTHER" id="PTHR45766:SF6">
    <property type="entry name" value="SWI_SNF-RELATED MATRIX-ASSOCIATED ACTIN-DEPENDENT REGULATOR OF CHROMATIN SUBFAMILY A-LIKE PROTEIN 1"/>
    <property type="match status" value="1"/>
</dbReference>
<dbReference type="InterPro" id="IPR014001">
    <property type="entry name" value="Helicase_ATP-bd"/>
</dbReference>
<dbReference type="AlphaFoldDB" id="A0ABD5IT12"/>
<dbReference type="Pfam" id="PF00271">
    <property type="entry name" value="Helicase_C"/>
    <property type="match status" value="1"/>
</dbReference>
<protein>
    <submittedName>
        <fullName evidence="3">DEAD/DEAH box helicase</fullName>
        <ecNumber evidence="3">3.6.4.-</ecNumber>
    </submittedName>
</protein>
<dbReference type="PROSITE" id="PS51194">
    <property type="entry name" value="HELICASE_CTER"/>
    <property type="match status" value="1"/>
</dbReference>
<reference evidence="3 4" key="1">
    <citation type="submission" date="2023-03" db="EMBL/GenBank/DDBJ databases">
        <title>Bacillus Genome Sequencing.</title>
        <authorList>
            <person name="Dunlap C."/>
        </authorList>
    </citation>
    <scope>NUCLEOTIDE SEQUENCE [LARGE SCALE GENOMIC DNA]</scope>
    <source>
        <strain evidence="3 4">NRS-38</strain>
    </source>
</reference>
<dbReference type="Gene3D" id="3.40.50.10810">
    <property type="entry name" value="Tandem AAA-ATPase domain"/>
    <property type="match status" value="1"/>
</dbReference>
<dbReference type="EC" id="3.6.4.-" evidence="3"/>
<keyword evidence="3" id="KW-0547">Nucleotide-binding</keyword>
<name>A0ABD5IT12_9BACL</name>
<dbReference type="SMART" id="SM00487">
    <property type="entry name" value="DEXDc"/>
    <property type="match status" value="1"/>
</dbReference>
<dbReference type="RefSeq" id="WP_328216948.1">
    <property type="nucleotide sequence ID" value="NZ_JARTLI010000002.1"/>
</dbReference>
<dbReference type="Gene3D" id="3.40.50.300">
    <property type="entry name" value="P-loop containing nucleotide triphosphate hydrolases"/>
    <property type="match status" value="1"/>
</dbReference>
<evidence type="ECO:0000313" key="4">
    <source>
        <dbReference type="Proteomes" id="UP001339962"/>
    </source>
</evidence>
<accession>A0ABD5IT12</accession>
<keyword evidence="1 3" id="KW-0378">Hydrolase</keyword>
<dbReference type="PANTHER" id="PTHR45766">
    <property type="entry name" value="DNA ANNEALING HELICASE AND ENDONUCLEASE ZRANB3 FAMILY MEMBER"/>
    <property type="match status" value="1"/>
</dbReference>
<dbReference type="CDD" id="cd18793">
    <property type="entry name" value="SF2_C_SNF"/>
    <property type="match status" value="1"/>
</dbReference>
<dbReference type="SMART" id="SM00490">
    <property type="entry name" value="HELICc"/>
    <property type="match status" value="1"/>
</dbReference>
<comment type="caution">
    <text evidence="3">The sequence shown here is derived from an EMBL/GenBank/DDBJ whole genome shotgun (WGS) entry which is preliminary data.</text>
</comment>
<gene>
    <name evidence="3" type="ORF">P9850_01940</name>
</gene>
<keyword evidence="3" id="KW-0067">ATP-binding</keyword>
<organism evidence="3 4">
    <name type="scientific">Anoxybacteroides rupiense</name>
    <dbReference type="NCBI Taxonomy" id="311460"/>
    <lineage>
        <taxon>Bacteria</taxon>
        <taxon>Bacillati</taxon>
        <taxon>Bacillota</taxon>
        <taxon>Bacilli</taxon>
        <taxon>Bacillales</taxon>
        <taxon>Anoxybacillaceae</taxon>
        <taxon>Anoxybacteroides</taxon>
    </lineage>
</organism>
<dbReference type="SUPFAM" id="SSF52540">
    <property type="entry name" value="P-loop containing nucleoside triphosphate hydrolases"/>
    <property type="match status" value="2"/>
</dbReference>
<dbReference type="InterPro" id="IPR049730">
    <property type="entry name" value="SNF2/RAD54-like_C"/>
</dbReference>
<dbReference type="InterPro" id="IPR038718">
    <property type="entry name" value="SNF2-like_sf"/>
</dbReference>